<feature type="signal peptide" evidence="3">
    <location>
        <begin position="1"/>
        <end position="23"/>
    </location>
</feature>
<reference evidence="4" key="2">
    <citation type="submission" date="2020-09" db="EMBL/GenBank/DDBJ databases">
        <authorList>
            <person name="Sun Q."/>
            <person name="Kim S."/>
        </authorList>
    </citation>
    <scope>NUCLEOTIDE SEQUENCE</scope>
    <source>
        <strain evidence="4">KCTC 32501</strain>
    </source>
</reference>
<evidence type="ECO:0000256" key="1">
    <source>
        <dbReference type="ARBA" id="ARBA00005523"/>
    </source>
</evidence>
<dbReference type="Gene3D" id="1.20.120.10">
    <property type="entry name" value="Cytochrome c/b562"/>
    <property type="match status" value="1"/>
</dbReference>
<comment type="caution">
    <text evidence="4">The sequence shown here is derived from an EMBL/GenBank/DDBJ whole genome shotgun (WGS) entry which is preliminary data.</text>
</comment>
<dbReference type="GO" id="GO:0020037">
    <property type="term" value="F:heme binding"/>
    <property type="evidence" value="ECO:0007669"/>
    <property type="project" value="InterPro"/>
</dbReference>
<accession>A0A8J3CM40</accession>
<dbReference type="AlphaFoldDB" id="A0A8J3CM40"/>
<reference evidence="4" key="1">
    <citation type="journal article" date="2014" name="Int. J. Syst. Evol. Microbiol.">
        <title>Complete genome sequence of Corynebacterium casei LMG S-19264T (=DSM 44701T), isolated from a smear-ripened cheese.</title>
        <authorList>
            <consortium name="US DOE Joint Genome Institute (JGI-PGF)"/>
            <person name="Walter F."/>
            <person name="Albersmeier A."/>
            <person name="Kalinowski J."/>
            <person name="Ruckert C."/>
        </authorList>
    </citation>
    <scope>NUCLEOTIDE SEQUENCE</scope>
    <source>
        <strain evidence="4">KCTC 32501</strain>
    </source>
</reference>
<sequence length="129" mass="13689">MNQINKGLAILACALTLGLIGCATTSGTPNIESSMEKMGEHIGAAMKSTNMNDFAMHAKAFRENVDHAGQNTYPGTTSEQTMYREGIAKLAQGLNAVDAQIVAGDLDAAKNALKALLPVRNQYHAVLKK</sequence>
<proteinExistence type="inferred from homology"/>
<feature type="chain" id="PRO_5035263869" description="Cytochrome b562" evidence="3">
    <location>
        <begin position="24"/>
        <end position="129"/>
    </location>
</feature>
<dbReference type="GO" id="GO:0042597">
    <property type="term" value="C:periplasmic space"/>
    <property type="evidence" value="ECO:0007669"/>
    <property type="project" value="InterPro"/>
</dbReference>
<organism evidence="4 5">
    <name type="scientific">Formosimonas limnophila</name>
    <dbReference type="NCBI Taxonomy" id="1384487"/>
    <lineage>
        <taxon>Bacteria</taxon>
        <taxon>Pseudomonadati</taxon>
        <taxon>Pseudomonadota</taxon>
        <taxon>Betaproteobacteria</taxon>
        <taxon>Burkholderiales</taxon>
        <taxon>Burkholderiaceae</taxon>
        <taxon>Formosimonas</taxon>
    </lineage>
</organism>
<evidence type="ECO:0000313" key="5">
    <source>
        <dbReference type="Proteomes" id="UP000614287"/>
    </source>
</evidence>
<dbReference type="GO" id="GO:0005506">
    <property type="term" value="F:iron ion binding"/>
    <property type="evidence" value="ECO:0007669"/>
    <property type="project" value="InterPro"/>
</dbReference>
<protein>
    <recommendedName>
        <fullName evidence="6">Cytochrome b562</fullName>
    </recommendedName>
</protein>
<dbReference type="Proteomes" id="UP000614287">
    <property type="component" value="Unassembled WGS sequence"/>
</dbReference>
<keyword evidence="5" id="KW-1185">Reference proteome</keyword>
<dbReference type="SUPFAM" id="SSF47175">
    <property type="entry name" value="Cytochromes"/>
    <property type="match status" value="1"/>
</dbReference>
<name>A0A8J3CM40_9BURK</name>
<keyword evidence="2 3" id="KW-0732">Signal</keyword>
<dbReference type="InterPro" id="IPR009155">
    <property type="entry name" value="Cyt_b562"/>
</dbReference>
<dbReference type="PROSITE" id="PS51257">
    <property type="entry name" value="PROKAR_LIPOPROTEIN"/>
    <property type="match status" value="1"/>
</dbReference>
<gene>
    <name evidence="4" type="ORF">GCM10009007_01640</name>
</gene>
<dbReference type="InterPro" id="IPR010980">
    <property type="entry name" value="Cyt_c/b562"/>
</dbReference>
<dbReference type="Pfam" id="PF07361">
    <property type="entry name" value="Cytochrom_B562"/>
    <property type="match status" value="1"/>
</dbReference>
<evidence type="ECO:0008006" key="6">
    <source>
        <dbReference type="Google" id="ProtNLM"/>
    </source>
</evidence>
<dbReference type="GO" id="GO:0022900">
    <property type="term" value="P:electron transport chain"/>
    <property type="evidence" value="ECO:0007669"/>
    <property type="project" value="InterPro"/>
</dbReference>
<evidence type="ECO:0000313" key="4">
    <source>
        <dbReference type="EMBL" id="GHA64872.1"/>
    </source>
</evidence>
<dbReference type="EMBL" id="BMZG01000001">
    <property type="protein sequence ID" value="GHA64872.1"/>
    <property type="molecule type" value="Genomic_DNA"/>
</dbReference>
<dbReference type="RefSeq" id="WP_189490373.1">
    <property type="nucleotide sequence ID" value="NZ_BMZG01000001.1"/>
</dbReference>
<dbReference type="GO" id="GO:0009055">
    <property type="term" value="F:electron transfer activity"/>
    <property type="evidence" value="ECO:0007669"/>
    <property type="project" value="InterPro"/>
</dbReference>
<evidence type="ECO:0000256" key="3">
    <source>
        <dbReference type="SAM" id="SignalP"/>
    </source>
</evidence>
<evidence type="ECO:0000256" key="2">
    <source>
        <dbReference type="ARBA" id="ARBA00022729"/>
    </source>
</evidence>
<comment type="similarity">
    <text evidence="1">Belongs to the cytochrome b562 family.</text>
</comment>